<feature type="modified residue" description="4-aspartylphosphate" evidence="3">
    <location>
        <position position="71"/>
    </location>
</feature>
<dbReference type="EMBL" id="CP031395">
    <property type="protein sequence ID" value="QBK03960.1"/>
    <property type="molecule type" value="Genomic_DNA"/>
</dbReference>
<dbReference type="PROSITE" id="PS50110">
    <property type="entry name" value="RESPONSE_REGULATORY"/>
    <property type="match status" value="1"/>
</dbReference>
<dbReference type="PANTHER" id="PTHR45339">
    <property type="entry name" value="HYBRID SIGNAL TRANSDUCTION HISTIDINE KINASE J"/>
    <property type="match status" value="1"/>
</dbReference>
<evidence type="ECO:0000256" key="3">
    <source>
        <dbReference type="PROSITE-ProRule" id="PRU00169"/>
    </source>
</evidence>
<keyword evidence="2" id="KW-0902">Two-component regulatory system</keyword>
<dbReference type="CDD" id="cd17546">
    <property type="entry name" value="REC_hyHK_CKI1_RcsC-like"/>
    <property type="match status" value="1"/>
</dbReference>
<evidence type="ECO:0000313" key="5">
    <source>
        <dbReference type="EMBL" id="QBK03960.1"/>
    </source>
</evidence>
<protein>
    <submittedName>
        <fullName evidence="5">Response regulator</fullName>
    </submittedName>
</protein>
<dbReference type="InterPro" id="IPR011006">
    <property type="entry name" value="CheY-like_superfamily"/>
</dbReference>
<evidence type="ECO:0000259" key="4">
    <source>
        <dbReference type="PROSITE" id="PS50110"/>
    </source>
</evidence>
<evidence type="ECO:0000313" key="6">
    <source>
        <dbReference type="Proteomes" id="UP000292939"/>
    </source>
</evidence>
<evidence type="ECO:0000256" key="1">
    <source>
        <dbReference type="ARBA" id="ARBA00022553"/>
    </source>
</evidence>
<name>A0A4P6UIP7_9BURK</name>
<dbReference type="KEGG" id="hgr:DW355_03455"/>
<keyword evidence="1 3" id="KW-0597">Phosphoprotein</keyword>
<dbReference type="Proteomes" id="UP000292939">
    <property type="component" value="Chromosome"/>
</dbReference>
<organism evidence="5 6">
    <name type="scientific">Hylemonella gracilis</name>
    <dbReference type="NCBI Taxonomy" id="80880"/>
    <lineage>
        <taxon>Bacteria</taxon>
        <taxon>Pseudomonadati</taxon>
        <taxon>Pseudomonadota</taxon>
        <taxon>Betaproteobacteria</taxon>
        <taxon>Burkholderiales</taxon>
        <taxon>Comamonadaceae</taxon>
        <taxon>Hylemonella</taxon>
    </lineage>
</organism>
<dbReference type="AlphaFoldDB" id="A0A4P6UIP7"/>
<reference evidence="5 6" key="1">
    <citation type="submission" date="2018-07" db="EMBL/GenBank/DDBJ databases">
        <title>Exploring interactions and the metabolic potential of the ultra-small soil bacteria Hylemonella gracilis.</title>
        <authorList>
            <person name="Tyc O."/>
            <person name="Kulkarni P."/>
            <person name="Gawehns F."/>
            <person name="Hundscheid M."/>
            <person name="Zweers H."/>
            <person name="Garbeva P."/>
        </authorList>
    </citation>
    <scope>NUCLEOTIDE SEQUENCE [LARGE SCALE GENOMIC DNA]</scope>
    <source>
        <strain evidence="5 6">NS1</strain>
    </source>
</reference>
<dbReference type="PANTHER" id="PTHR45339:SF1">
    <property type="entry name" value="HYBRID SIGNAL TRANSDUCTION HISTIDINE KINASE J"/>
    <property type="match status" value="1"/>
</dbReference>
<dbReference type="InterPro" id="IPR001789">
    <property type="entry name" value="Sig_transdc_resp-reg_receiver"/>
</dbReference>
<evidence type="ECO:0000256" key="2">
    <source>
        <dbReference type="ARBA" id="ARBA00023012"/>
    </source>
</evidence>
<feature type="domain" description="Response regulatory" evidence="4">
    <location>
        <begin position="22"/>
        <end position="137"/>
    </location>
</feature>
<dbReference type="GO" id="GO:0000160">
    <property type="term" value="P:phosphorelay signal transduction system"/>
    <property type="evidence" value="ECO:0007669"/>
    <property type="project" value="UniProtKB-KW"/>
</dbReference>
<sequence length="142" mass="15557">MPAMASMEPHSSTVANAIRKPRVLVVDDNGLSLQVAARLLRDLDCQGALAPDGLTALRLIEEQVFDLVLLDVEMPHFNGQETLLALRARMGMRLRIFMVTGHDDESTSQHYIALGADGMLSKPLTVDGLRHVVQRIDVQATS</sequence>
<dbReference type="SUPFAM" id="SSF52172">
    <property type="entry name" value="CheY-like"/>
    <property type="match status" value="1"/>
</dbReference>
<dbReference type="OrthoDB" id="5421695at2"/>
<dbReference type="Pfam" id="PF00072">
    <property type="entry name" value="Response_reg"/>
    <property type="match status" value="1"/>
</dbReference>
<accession>A0A4P6UIP7</accession>
<dbReference type="SMART" id="SM00448">
    <property type="entry name" value="REC"/>
    <property type="match status" value="1"/>
</dbReference>
<dbReference type="Gene3D" id="3.40.50.2300">
    <property type="match status" value="1"/>
</dbReference>
<proteinExistence type="predicted"/>
<gene>
    <name evidence="5" type="ORF">DW355_03455</name>
</gene>